<reference evidence="3 4" key="1">
    <citation type="submission" date="2013-05" db="EMBL/GenBank/DDBJ databases">
        <title>Draft genome of the parasitic nematode Anyclostoma ceylanicum.</title>
        <authorList>
            <person name="Mitreva M."/>
        </authorList>
    </citation>
    <scope>NUCLEOTIDE SEQUENCE [LARGE SCALE GENOMIC DNA]</scope>
</reference>
<keyword evidence="4" id="KW-1185">Reference proteome</keyword>
<feature type="chain" id="PRO_5002307640" evidence="2">
    <location>
        <begin position="24"/>
        <end position="266"/>
    </location>
</feature>
<feature type="region of interest" description="Disordered" evidence="1">
    <location>
        <begin position="173"/>
        <end position="266"/>
    </location>
</feature>
<name>A0A0D6M9B9_9BILA</name>
<keyword evidence="2" id="KW-0732">Signal</keyword>
<sequence length="266" mass="28882">MTKNLWFGQYLISLLGSIVLVETKGVNLEEVGQLPKLHFRDAPDEEENRSGRGSVQRKGSAESAASSGGSGGTENIEKDGVVSNSRESIEGSDVRVISDSRDSKEAKLDEGVNEDPSEKKTSDNGLAYFATYVTAYNAYVVHWEPCYMGAAELIQTEETKGVNLENVGQLLKLDAPDEEKNRSGRGSMQGKGNEKSAASSSGSEETKDIEKDVTSGSRGSGERRDVRVSFDSRDSKEAKLDKGVNEDPSPNEERSSDSADFEKIRK</sequence>
<feature type="signal peptide" evidence="2">
    <location>
        <begin position="1"/>
        <end position="23"/>
    </location>
</feature>
<organism evidence="3 4">
    <name type="scientific">Ancylostoma ceylanicum</name>
    <dbReference type="NCBI Taxonomy" id="53326"/>
    <lineage>
        <taxon>Eukaryota</taxon>
        <taxon>Metazoa</taxon>
        <taxon>Ecdysozoa</taxon>
        <taxon>Nematoda</taxon>
        <taxon>Chromadorea</taxon>
        <taxon>Rhabditida</taxon>
        <taxon>Rhabditina</taxon>
        <taxon>Rhabditomorpha</taxon>
        <taxon>Strongyloidea</taxon>
        <taxon>Ancylostomatidae</taxon>
        <taxon>Ancylostomatinae</taxon>
        <taxon>Ancylostoma</taxon>
    </lineage>
</organism>
<protein>
    <submittedName>
        <fullName evidence="3">Uncharacterized protein</fullName>
    </submittedName>
</protein>
<evidence type="ECO:0000256" key="2">
    <source>
        <dbReference type="SAM" id="SignalP"/>
    </source>
</evidence>
<gene>
    <name evidence="3" type="ORF">ANCCEY_00165</name>
</gene>
<evidence type="ECO:0000313" key="4">
    <source>
        <dbReference type="Proteomes" id="UP000054495"/>
    </source>
</evidence>
<dbReference type="AlphaFoldDB" id="A0A0D6M9B9"/>
<dbReference type="EMBL" id="KE124776">
    <property type="protein sequence ID" value="EPB80759.1"/>
    <property type="molecule type" value="Genomic_DNA"/>
</dbReference>
<feature type="region of interest" description="Disordered" evidence="1">
    <location>
        <begin position="39"/>
        <end position="122"/>
    </location>
</feature>
<feature type="compositionally biased region" description="Basic and acidic residues" evidence="1">
    <location>
        <begin position="204"/>
        <end position="213"/>
    </location>
</feature>
<feature type="compositionally biased region" description="Basic and acidic residues" evidence="1">
    <location>
        <begin position="87"/>
        <end position="122"/>
    </location>
</feature>
<dbReference type="Proteomes" id="UP000054495">
    <property type="component" value="Unassembled WGS sequence"/>
</dbReference>
<feature type="compositionally biased region" description="Basic and acidic residues" evidence="1">
    <location>
        <begin position="220"/>
        <end position="266"/>
    </location>
</feature>
<evidence type="ECO:0000256" key="1">
    <source>
        <dbReference type="SAM" id="MobiDB-lite"/>
    </source>
</evidence>
<accession>A0A0D6M9B9</accession>
<proteinExistence type="predicted"/>
<evidence type="ECO:0000313" key="3">
    <source>
        <dbReference type="EMBL" id="EPB80759.1"/>
    </source>
</evidence>